<keyword evidence="8" id="KW-0368">Histidine biosynthesis</keyword>
<reference evidence="12 13" key="1">
    <citation type="submission" date="2022-06" db="EMBL/GenBank/DDBJ databases">
        <title>Ideonella sp. NS12-5 Genome sequencing and assembly.</title>
        <authorList>
            <person name="Jung Y."/>
        </authorList>
    </citation>
    <scope>NUCLEOTIDE SEQUENCE [LARGE SCALE GENOMIC DNA]</scope>
    <source>
        <strain evidence="12 13">NS12-5</strain>
    </source>
</reference>
<dbReference type="Pfam" id="PF00155">
    <property type="entry name" value="Aminotran_1_2"/>
    <property type="match status" value="1"/>
</dbReference>
<keyword evidence="6" id="KW-0808">Transferase</keyword>
<evidence type="ECO:0000256" key="2">
    <source>
        <dbReference type="ARBA" id="ARBA00007970"/>
    </source>
</evidence>
<protein>
    <recommendedName>
        <fullName evidence="3">histidinol-phosphate transaminase</fullName>
        <ecNumber evidence="3">2.6.1.9</ecNumber>
    </recommendedName>
</protein>
<name>A0ABT1BGD0_9BURK</name>
<dbReference type="PANTHER" id="PTHR43643:SF6">
    <property type="entry name" value="HISTIDINOL-PHOSPHATE AMINOTRANSFERASE"/>
    <property type="match status" value="1"/>
</dbReference>
<sequence>MSLAPMPWPEHGGPDGGPAILHDFSTNANPLPLPEPLVNALAATDRRRYPDPHYGRLCERLAAHHGVPAHRVLPTAGSSEAIRRLTLLAHLQGLGEAWVPAPGYGDYAAAAYALGLKVHGWPAPATLLEALDRAHHPALVWLNEPCNPTGVSLPHSFWQSLAEIAWAKGHWLVLDRAYEPLRLEGRDPILPGMAARAWQLWSPNKALGLTGIRAGYVLAPTEAAEGLGQRLRALAPSWVLSAEGEQMLLAWWGEAVQAWLADSRRTLEQWRTMQRNLLSDLGWAQRATVTPFWLARPPLPARLLELRLRQLRSAGLKLRDASSFGLPGWVRVSTQSPDAQAALALVWHDSRWKGEEGEGA</sequence>
<keyword evidence="7" id="KW-0663">Pyridoxal phosphate</keyword>
<comment type="catalytic activity">
    <reaction evidence="9">
        <text>L-histidinol phosphate + 2-oxoglutarate = 3-(imidazol-4-yl)-2-oxopropyl phosphate + L-glutamate</text>
        <dbReference type="Rhea" id="RHEA:23744"/>
        <dbReference type="ChEBI" id="CHEBI:16810"/>
        <dbReference type="ChEBI" id="CHEBI:29985"/>
        <dbReference type="ChEBI" id="CHEBI:57766"/>
        <dbReference type="ChEBI" id="CHEBI:57980"/>
        <dbReference type="EC" id="2.6.1.9"/>
    </reaction>
</comment>
<evidence type="ECO:0000256" key="9">
    <source>
        <dbReference type="ARBA" id="ARBA00047481"/>
    </source>
</evidence>
<evidence type="ECO:0000313" key="12">
    <source>
        <dbReference type="EMBL" id="MCO5975301.1"/>
    </source>
</evidence>
<dbReference type="EMBL" id="JAMXMC010000001">
    <property type="protein sequence ID" value="MCO5975301.1"/>
    <property type="molecule type" value="Genomic_DNA"/>
</dbReference>
<keyword evidence="4 12" id="KW-0032">Aminotransferase</keyword>
<dbReference type="InterPro" id="IPR004839">
    <property type="entry name" value="Aminotransferase_I/II_large"/>
</dbReference>
<feature type="domain" description="Aminotransferase class I/classII large" evidence="11">
    <location>
        <begin position="24"/>
        <end position="339"/>
    </location>
</feature>
<evidence type="ECO:0000313" key="13">
    <source>
        <dbReference type="Proteomes" id="UP001204851"/>
    </source>
</evidence>
<keyword evidence="5" id="KW-0028">Amino-acid biosynthesis</keyword>
<evidence type="ECO:0000256" key="4">
    <source>
        <dbReference type="ARBA" id="ARBA00022576"/>
    </source>
</evidence>
<dbReference type="Gene3D" id="3.40.640.10">
    <property type="entry name" value="Type I PLP-dependent aspartate aminotransferase-like (Major domain)"/>
    <property type="match status" value="1"/>
</dbReference>
<dbReference type="GO" id="GO:0008483">
    <property type="term" value="F:transaminase activity"/>
    <property type="evidence" value="ECO:0007669"/>
    <property type="project" value="UniProtKB-KW"/>
</dbReference>
<evidence type="ECO:0000256" key="1">
    <source>
        <dbReference type="ARBA" id="ARBA00005011"/>
    </source>
</evidence>
<comment type="caution">
    <text evidence="12">The sequence shown here is derived from an EMBL/GenBank/DDBJ whole genome shotgun (WGS) entry which is preliminary data.</text>
</comment>
<evidence type="ECO:0000256" key="3">
    <source>
        <dbReference type="ARBA" id="ARBA00012748"/>
    </source>
</evidence>
<evidence type="ECO:0000256" key="6">
    <source>
        <dbReference type="ARBA" id="ARBA00022679"/>
    </source>
</evidence>
<comment type="pathway">
    <text evidence="1">Amino-acid biosynthesis; L-histidine biosynthesis; L-histidine from 5-phospho-alpha-D-ribose 1-diphosphate: step 7/9.</text>
</comment>
<evidence type="ECO:0000256" key="10">
    <source>
        <dbReference type="SAM" id="MobiDB-lite"/>
    </source>
</evidence>
<dbReference type="InterPro" id="IPR015421">
    <property type="entry name" value="PyrdxlP-dep_Trfase_major"/>
</dbReference>
<evidence type="ECO:0000256" key="8">
    <source>
        <dbReference type="ARBA" id="ARBA00023102"/>
    </source>
</evidence>
<dbReference type="Proteomes" id="UP001204851">
    <property type="component" value="Unassembled WGS sequence"/>
</dbReference>
<dbReference type="Gene3D" id="3.90.1150.10">
    <property type="entry name" value="Aspartate Aminotransferase, domain 1"/>
    <property type="match status" value="1"/>
</dbReference>
<gene>
    <name evidence="12" type="ORF">M0L44_01010</name>
</gene>
<keyword evidence="13" id="KW-1185">Reference proteome</keyword>
<organism evidence="12 13">
    <name type="scientific">Ideonella oryzae</name>
    <dbReference type="NCBI Taxonomy" id="2937441"/>
    <lineage>
        <taxon>Bacteria</taxon>
        <taxon>Pseudomonadati</taxon>
        <taxon>Pseudomonadota</taxon>
        <taxon>Betaproteobacteria</taxon>
        <taxon>Burkholderiales</taxon>
        <taxon>Sphaerotilaceae</taxon>
        <taxon>Ideonella</taxon>
    </lineage>
</organism>
<proteinExistence type="inferred from homology"/>
<comment type="similarity">
    <text evidence="2">Belongs to the class-II pyridoxal-phosphate-dependent aminotransferase family. Histidinol-phosphate aminotransferase subfamily.</text>
</comment>
<dbReference type="PANTHER" id="PTHR43643">
    <property type="entry name" value="HISTIDINOL-PHOSPHATE AMINOTRANSFERASE 2"/>
    <property type="match status" value="1"/>
</dbReference>
<feature type="region of interest" description="Disordered" evidence="10">
    <location>
        <begin position="1"/>
        <end position="25"/>
    </location>
</feature>
<dbReference type="SUPFAM" id="SSF53383">
    <property type="entry name" value="PLP-dependent transferases"/>
    <property type="match status" value="1"/>
</dbReference>
<dbReference type="CDD" id="cd00609">
    <property type="entry name" value="AAT_like"/>
    <property type="match status" value="1"/>
</dbReference>
<dbReference type="InterPro" id="IPR015422">
    <property type="entry name" value="PyrdxlP-dep_Trfase_small"/>
</dbReference>
<evidence type="ECO:0000259" key="11">
    <source>
        <dbReference type="Pfam" id="PF00155"/>
    </source>
</evidence>
<evidence type="ECO:0000256" key="7">
    <source>
        <dbReference type="ARBA" id="ARBA00022898"/>
    </source>
</evidence>
<dbReference type="InterPro" id="IPR015424">
    <property type="entry name" value="PyrdxlP-dep_Trfase"/>
</dbReference>
<accession>A0ABT1BGD0</accession>
<dbReference type="EC" id="2.6.1.9" evidence="3"/>
<evidence type="ECO:0000256" key="5">
    <source>
        <dbReference type="ARBA" id="ARBA00022605"/>
    </source>
</evidence>
<dbReference type="RefSeq" id="WP_252767750.1">
    <property type="nucleotide sequence ID" value="NZ_JAMXMC010000001.1"/>
</dbReference>
<dbReference type="InterPro" id="IPR050106">
    <property type="entry name" value="HistidinolP_aminotransfase"/>
</dbReference>